<accession>A0A5E8BWY3</accession>
<dbReference type="Proteomes" id="UP000398389">
    <property type="component" value="Unassembled WGS sequence"/>
</dbReference>
<dbReference type="PIRSF" id="PIRSF028729">
    <property type="entry name" value="E3_ubiquit_lig_SCF_Skp"/>
    <property type="match status" value="1"/>
</dbReference>
<organism evidence="6 7">
    <name type="scientific">Magnusiomyces paraingens</name>
    <dbReference type="NCBI Taxonomy" id="2606893"/>
    <lineage>
        <taxon>Eukaryota</taxon>
        <taxon>Fungi</taxon>
        <taxon>Dikarya</taxon>
        <taxon>Ascomycota</taxon>
        <taxon>Saccharomycotina</taxon>
        <taxon>Dipodascomycetes</taxon>
        <taxon>Dipodascales</taxon>
        <taxon>Dipodascaceae</taxon>
        <taxon>Magnusiomyces</taxon>
    </lineage>
</organism>
<dbReference type="AlphaFoldDB" id="A0A5E8BWY3"/>
<dbReference type="SUPFAM" id="SSF81382">
    <property type="entry name" value="Skp1 dimerisation domain-like"/>
    <property type="match status" value="1"/>
</dbReference>
<dbReference type="CDD" id="cd18322">
    <property type="entry name" value="BTB_POZ_SKP1"/>
    <property type="match status" value="1"/>
</dbReference>
<evidence type="ECO:0000256" key="3">
    <source>
        <dbReference type="PIRNR" id="PIRNR028729"/>
    </source>
</evidence>
<dbReference type="InterPro" id="IPR016073">
    <property type="entry name" value="Skp1_comp_POZ"/>
</dbReference>
<dbReference type="InterPro" id="IPR001232">
    <property type="entry name" value="SKP1-like"/>
</dbReference>
<dbReference type="GeneID" id="43582279"/>
<dbReference type="Pfam" id="PF03931">
    <property type="entry name" value="Skp1_POZ"/>
    <property type="match status" value="1"/>
</dbReference>
<evidence type="ECO:0000259" key="4">
    <source>
        <dbReference type="Pfam" id="PF01466"/>
    </source>
</evidence>
<evidence type="ECO:0000313" key="6">
    <source>
        <dbReference type="EMBL" id="VVT53215.1"/>
    </source>
</evidence>
<feature type="domain" description="SKP1 component dimerisation" evidence="4">
    <location>
        <begin position="109"/>
        <end position="155"/>
    </location>
</feature>
<dbReference type="EMBL" id="CABVLU010000003">
    <property type="protein sequence ID" value="VVT53215.1"/>
    <property type="molecule type" value="Genomic_DNA"/>
</dbReference>
<evidence type="ECO:0000313" key="7">
    <source>
        <dbReference type="Proteomes" id="UP000398389"/>
    </source>
</evidence>
<comment type="function">
    <text evidence="3">Essential component of the SCF (SKP1-CUL1-F-box protein) E3 ubiquitin ligase complexes, which mediate the ubiquitination and subsequent proteasomal degradation of target proteins.</text>
</comment>
<dbReference type="InterPro" id="IPR016072">
    <property type="entry name" value="Skp1_comp_dimer"/>
</dbReference>
<dbReference type="GO" id="GO:0016567">
    <property type="term" value="P:protein ubiquitination"/>
    <property type="evidence" value="ECO:0007669"/>
    <property type="project" value="UniProtKB-UniPathway"/>
</dbReference>
<dbReference type="GO" id="GO:0006511">
    <property type="term" value="P:ubiquitin-dependent protein catabolic process"/>
    <property type="evidence" value="ECO:0007669"/>
    <property type="project" value="InterPro"/>
</dbReference>
<evidence type="ECO:0000259" key="5">
    <source>
        <dbReference type="Pfam" id="PF03931"/>
    </source>
</evidence>
<reference evidence="6 7" key="1">
    <citation type="submission" date="2019-09" db="EMBL/GenBank/DDBJ databases">
        <authorList>
            <person name="Brejova B."/>
        </authorList>
    </citation>
    <scope>NUCLEOTIDE SEQUENCE [LARGE SCALE GENOMIC DNA]</scope>
</reference>
<feature type="domain" description="SKP1 component POZ" evidence="5">
    <location>
        <begin position="1"/>
        <end position="61"/>
    </location>
</feature>
<dbReference type="FunFam" id="3.30.710.10:FF:000026">
    <property type="entry name" value="E3 ubiquitin ligase complex SCF subunit"/>
    <property type="match status" value="1"/>
</dbReference>
<name>A0A5E8BWY3_9ASCO</name>
<sequence length="158" mass="18201">MVVLVSADDVKYTVDNKTASRSVLIKNMMEDLGDDTAEIPLPNATSNVLKKVIEYCEHHKDDPIPHADEDSEQTKNATDISEWDAKFFQVDQELLFEILLAANYLDIRSLLDAGSKTVANMIRNKTPEEIRKTFNIYNDFTPEEEQQIRRENEWAEDH</sequence>
<comment type="subunit">
    <text evidence="3">Component of the SCF (SKP1-CUL1-F-box protein) E3 ubiquitin ligase complexes.</text>
</comment>
<dbReference type="SMART" id="SM00512">
    <property type="entry name" value="Skp1"/>
    <property type="match status" value="1"/>
</dbReference>
<evidence type="ECO:0000256" key="2">
    <source>
        <dbReference type="ARBA" id="ARBA00022786"/>
    </source>
</evidence>
<keyword evidence="2 3" id="KW-0833">Ubl conjugation pathway</keyword>
<dbReference type="InterPro" id="IPR016897">
    <property type="entry name" value="SKP1"/>
</dbReference>
<proteinExistence type="inferred from homology"/>
<comment type="pathway">
    <text evidence="3">Protein modification; protein ubiquitination.</text>
</comment>
<dbReference type="Pfam" id="PF01466">
    <property type="entry name" value="Skp1"/>
    <property type="match status" value="1"/>
</dbReference>
<dbReference type="UniPathway" id="UPA00143"/>
<dbReference type="Gene3D" id="3.30.710.10">
    <property type="entry name" value="Potassium Channel Kv1.1, Chain A"/>
    <property type="match status" value="1"/>
</dbReference>
<comment type="similarity">
    <text evidence="1 3">Belongs to the SKP1 family.</text>
</comment>
<dbReference type="PANTHER" id="PTHR11165">
    <property type="entry name" value="SKP1"/>
    <property type="match status" value="1"/>
</dbReference>
<dbReference type="InterPro" id="IPR036296">
    <property type="entry name" value="SKP1-like_dim_sf"/>
</dbReference>
<gene>
    <name evidence="6" type="ORF">SAPINGB_P003461</name>
</gene>
<keyword evidence="7" id="KW-1185">Reference proteome</keyword>
<dbReference type="OrthoDB" id="2342932at2759"/>
<dbReference type="InterPro" id="IPR011333">
    <property type="entry name" value="SKP1/BTB/POZ_sf"/>
</dbReference>
<dbReference type="RefSeq" id="XP_031854070.1">
    <property type="nucleotide sequence ID" value="XM_031998179.1"/>
</dbReference>
<dbReference type="SUPFAM" id="SSF54695">
    <property type="entry name" value="POZ domain"/>
    <property type="match status" value="1"/>
</dbReference>
<protein>
    <recommendedName>
        <fullName evidence="3">E3 ubiquitin ligase complex SCF subunit</fullName>
    </recommendedName>
</protein>
<evidence type="ECO:0000256" key="1">
    <source>
        <dbReference type="ARBA" id="ARBA00009993"/>
    </source>
</evidence>